<feature type="active site" description="Charge relay system" evidence="8 9">
    <location>
        <position position="561"/>
    </location>
</feature>
<sequence length="951" mass="100734">MARLARLVASVLFLVFASLATAFKHTPGSAINDASHFVPNSFILEVDGSASGLSKRGLTLSSVIDTVLNDVTKLGIACNVRQTFTTMPEVFSGLSVRVAEGTTLQQLLEVEGVKNVWPVRLLKRPKGVTVGDAGSSEGRSAAVFASSPSSSRLSKRATDFPPASAYAGDTFGPHVQSGVNKLHDKGILGKGVKIAVLDDGVDYTNPILGGCFGGGCHISFGYDLVGDNYTGSNTPIPDADPFTNCSSHGTHVTGIIGALANEYGFSGVAPAATLGMYRVLGCIGDAGEDVLVAGMMRAYHDGANVISMSLAGGVGWLDVTPSQILTEYLTAQGVHVLAANGNEGTEGMFFTDSPAATIGGTSVGSVDVEYYPAYSAPILGHPPMPYMSPMPFNLTDDYFVYFTSTNTSVPNDACDPLPSSTPDLSNKVVIVQRGTCDFTVKQANVAAAGGTVLLIYNSQGSLAIPELDVGTSGLAAVGSLRYEDGLTLLSYYNTNTRSLRMTFPFGPLVPYVADTVSGGVVSTYSNYGPTNELFLMPSLVAPGLNILSTVPGGLGIMRGSSMSTPFVSGATALLLSARSSENLTPAQAKSLLMTTSSLAPTTVNGSTYSPVVLQGAGLVQVDRAIHSKTLIEPSMLLLNDTAYLNKTQNLRLTNRNDYPVTYTLSWQNAQGVVTYNDGAHTQILPSTEPDSLDKAVALRVAFSSRSVVVPPQESVVVIVTITPPNLVASDIDKFPIYSGWVDIKGRGMLTGIGKTEKYTVPFFGLAAKMIDMPILDTTDYVLGVFYPFVALGQDISTGMTTYSKSDPPTVYFRMAAGSRRLTLDLVDANIDYNATVASVTNPNMRRLAKRSASELVERSTPLLYNDVPTYGTVYEPASIPARDYLLNFSPTPYSDYELVFNGTYTEQDGTSVTAASGVAYRLLLRALKITADADYSDSYESWLSPPFQFKA</sequence>
<dbReference type="GO" id="GO:0004252">
    <property type="term" value="F:serine-type endopeptidase activity"/>
    <property type="evidence" value="ECO:0007669"/>
    <property type="project" value="UniProtKB-UniRule"/>
</dbReference>
<dbReference type="InterPro" id="IPR000209">
    <property type="entry name" value="Peptidase_S8/S53_dom"/>
</dbReference>
<evidence type="ECO:0000313" key="14">
    <source>
        <dbReference type="EMBL" id="CEQ43168.1"/>
    </source>
</evidence>
<keyword evidence="15" id="KW-1185">Reference proteome</keyword>
<dbReference type="GO" id="GO:0006508">
    <property type="term" value="P:proteolysis"/>
    <property type="evidence" value="ECO:0007669"/>
    <property type="project" value="UniProtKB-KW"/>
</dbReference>
<reference evidence="15" key="1">
    <citation type="submission" date="2015-02" db="EMBL/GenBank/DDBJ databases">
        <authorList>
            <person name="Gon?alves P."/>
        </authorList>
    </citation>
    <scope>NUCLEOTIDE SEQUENCE [LARGE SCALE GENOMIC DNA]</scope>
</reference>
<evidence type="ECO:0000256" key="4">
    <source>
        <dbReference type="ARBA" id="ARBA00022670"/>
    </source>
</evidence>
<dbReference type="Pfam" id="PF02225">
    <property type="entry name" value="PA"/>
    <property type="match status" value="1"/>
</dbReference>
<dbReference type="SUPFAM" id="SSF52743">
    <property type="entry name" value="Subtilisin-like"/>
    <property type="match status" value="1"/>
</dbReference>
<evidence type="ECO:0000313" key="15">
    <source>
        <dbReference type="Proteomes" id="UP000243876"/>
    </source>
</evidence>
<dbReference type="GO" id="GO:0016020">
    <property type="term" value="C:membrane"/>
    <property type="evidence" value="ECO:0007669"/>
    <property type="project" value="InterPro"/>
</dbReference>
<dbReference type="Gene3D" id="3.50.30.30">
    <property type="match status" value="1"/>
</dbReference>
<comment type="similarity">
    <text evidence="1 9">Belongs to the peptidase S8 family.</text>
</comment>
<dbReference type="InterPro" id="IPR003137">
    <property type="entry name" value="PA_domain"/>
</dbReference>
<dbReference type="Proteomes" id="UP000243876">
    <property type="component" value="Unassembled WGS sequence"/>
</dbReference>
<feature type="domain" description="Peptidase S8/S53" evidence="11">
    <location>
        <begin position="189"/>
        <end position="602"/>
    </location>
</feature>
<feature type="domain" description="C5a peptidase/Subtilisin-like protease SBT2-like Fn3-like" evidence="13">
    <location>
        <begin position="638"/>
        <end position="762"/>
    </location>
</feature>
<dbReference type="InterPro" id="IPR034187">
    <property type="entry name" value="Peptidases_S8_5"/>
</dbReference>
<dbReference type="PANTHER" id="PTHR43806">
    <property type="entry name" value="PEPTIDASE S8"/>
    <property type="match status" value="1"/>
</dbReference>
<feature type="signal peptide" evidence="10">
    <location>
        <begin position="1"/>
        <end position="22"/>
    </location>
</feature>
<proteinExistence type="inferred from homology"/>
<keyword evidence="6 9" id="KW-0378">Hydrolase</keyword>
<evidence type="ECO:0000256" key="10">
    <source>
        <dbReference type="SAM" id="SignalP"/>
    </source>
</evidence>
<feature type="active site" description="Charge relay system" evidence="8 9">
    <location>
        <position position="198"/>
    </location>
</feature>
<keyword evidence="7 9" id="KW-0720">Serine protease</keyword>
<dbReference type="GO" id="GO:0005615">
    <property type="term" value="C:extracellular space"/>
    <property type="evidence" value="ECO:0007669"/>
    <property type="project" value="TreeGrafter"/>
</dbReference>
<feature type="domain" description="PA" evidence="12">
    <location>
        <begin position="410"/>
        <end position="463"/>
    </location>
</feature>
<evidence type="ECO:0000256" key="5">
    <source>
        <dbReference type="ARBA" id="ARBA00022729"/>
    </source>
</evidence>
<keyword evidence="4 9" id="KW-0645">Protease</keyword>
<dbReference type="CDD" id="cd07489">
    <property type="entry name" value="Peptidases_S8_5"/>
    <property type="match status" value="1"/>
</dbReference>
<evidence type="ECO:0000256" key="6">
    <source>
        <dbReference type="ARBA" id="ARBA00022801"/>
    </source>
</evidence>
<dbReference type="Pfam" id="PF06280">
    <property type="entry name" value="fn3_5"/>
    <property type="match status" value="1"/>
</dbReference>
<dbReference type="InterPro" id="IPR036852">
    <property type="entry name" value="Peptidase_S8/S53_dom_sf"/>
</dbReference>
<evidence type="ECO:0000259" key="11">
    <source>
        <dbReference type="Pfam" id="PF00082"/>
    </source>
</evidence>
<evidence type="ECO:0000256" key="8">
    <source>
        <dbReference type="PIRSR" id="PIRSR615500-1"/>
    </source>
</evidence>
<keyword evidence="3" id="KW-0964">Secreted</keyword>
<dbReference type="PRINTS" id="PR00723">
    <property type="entry name" value="SUBTILISIN"/>
</dbReference>
<evidence type="ECO:0000256" key="3">
    <source>
        <dbReference type="ARBA" id="ARBA00022525"/>
    </source>
</evidence>
<organism evidence="14 15">
    <name type="scientific">Sporidiobolus salmonicolor</name>
    <name type="common">Yeast-like fungus</name>
    <name type="synonym">Sporobolomyces salmonicolor</name>
    <dbReference type="NCBI Taxonomy" id="5005"/>
    <lineage>
        <taxon>Eukaryota</taxon>
        <taxon>Fungi</taxon>
        <taxon>Dikarya</taxon>
        <taxon>Basidiomycota</taxon>
        <taxon>Pucciniomycotina</taxon>
        <taxon>Microbotryomycetes</taxon>
        <taxon>Sporidiobolales</taxon>
        <taxon>Sporidiobolaceae</taxon>
        <taxon>Sporobolomyces</taxon>
    </lineage>
</organism>
<evidence type="ECO:0000256" key="7">
    <source>
        <dbReference type="ARBA" id="ARBA00022825"/>
    </source>
</evidence>
<dbReference type="PANTHER" id="PTHR43806:SF66">
    <property type="entry name" value="SERIN ENDOPEPTIDASE"/>
    <property type="match status" value="1"/>
</dbReference>
<evidence type="ECO:0000259" key="13">
    <source>
        <dbReference type="Pfam" id="PF06280"/>
    </source>
</evidence>
<accession>A0A0D6ETL8</accession>
<keyword evidence="2" id="KW-0134">Cell wall</keyword>
<dbReference type="InterPro" id="IPR015500">
    <property type="entry name" value="Peptidase_S8_subtilisin-rel"/>
</dbReference>
<protein>
    <submittedName>
        <fullName evidence="14">SPOSA6832_05076-mRNA-1:cds</fullName>
    </submittedName>
</protein>
<evidence type="ECO:0000259" key="12">
    <source>
        <dbReference type="Pfam" id="PF02225"/>
    </source>
</evidence>
<dbReference type="PROSITE" id="PS00137">
    <property type="entry name" value="SUBTILASE_HIS"/>
    <property type="match status" value="1"/>
</dbReference>
<dbReference type="InterPro" id="IPR050131">
    <property type="entry name" value="Peptidase_S8_subtilisin-like"/>
</dbReference>
<dbReference type="InterPro" id="IPR023827">
    <property type="entry name" value="Peptidase_S8_Asp-AS"/>
</dbReference>
<dbReference type="AlphaFoldDB" id="A0A0D6ETL8"/>
<dbReference type="EMBL" id="CENE01000055">
    <property type="protein sequence ID" value="CEQ43168.1"/>
    <property type="molecule type" value="Genomic_DNA"/>
</dbReference>
<feature type="non-terminal residue" evidence="14">
    <location>
        <position position="1"/>
    </location>
</feature>
<evidence type="ECO:0000256" key="9">
    <source>
        <dbReference type="PROSITE-ProRule" id="PRU01240"/>
    </source>
</evidence>
<dbReference type="OrthoDB" id="206201at2759"/>
<dbReference type="InterPro" id="IPR010435">
    <property type="entry name" value="C5a/SBT2-like_Fn3"/>
</dbReference>
<gene>
    <name evidence="14" type="primary">SPOSA6832_05076</name>
</gene>
<dbReference type="PROSITE" id="PS51892">
    <property type="entry name" value="SUBTILASE"/>
    <property type="match status" value="1"/>
</dbReference>
<dbReference type="PROSITE" id="PS00136">
    <property type="entry name" value="SUBTILASE_ASP"/>
    <property type="match status" value="1"/>
</dbReference>
<dbReference type="Gene3D" id="3.40.50.200">
    <property type="entry name" value="Peptidase S8/S53 domain"/>
    <property type="match status" value="1"/>
</dbReference>
<dbReference type="InterPro" id="IPR022398">
    <property type="entry name" value="Peptidase_S8_His-AS"/>
</dbReference>
<dbReference type="InterPro" id="IPR046450">
    <property type="entry name" value="PA_dom_sf"/>
</dbReference>
<dbReference type="SUPFAM" id="SSF52025">
    <property type="entry name" value="PA domain"/>
    <property type="match status" value="1"/>
</dbReference>
<evidence type="ECO:0000256" key="1">
    <source>
        <dbReference type="ARBA" id="ARBA00011073"/>
    </source>
</evidence>
<keyword evidence="5 10" id="KW-0732">Signal</keyword>
<feature type="chain" id="PRO_5002303535" evidence="10">
    <location>
        <begin position="23"/>
        <end position="951"/>
    </location>
</feature>
<evidence type="ECO:0000256" key="2">
    <source>
        <dbReference type="ARBA" id="ARBA00022512"/>
    </source>
</evidence>
<dbReference type="Pfam" id="PF00082">
    <property type="entry name" value="Peptidase_S8"/>
    <property type="match status" value="1"/>
</dbReference>
<name>A0A0D6ETL8_SPOSA</name>
<feature type="active site" description="Charge relay system" evidence="8 9">
    <location>
        <position position="248"/>
    </location>
</feature>